<name>A0A7G9LEQ2_9FLAO</name>
<sequence>MKNNSIKIYIDGLEITKRDGANYPDIQSSFPLTLGALANDYPVAKFNGAMDDFQIFNRVLTDSEIKALSKERE</sequence>
<reference evidence="1 2" key="1">
    <citation type="submission" date="2020-08" db="EMBL/GenBank/DDBJ databases">
        <title>Polaribacter sp. L12M9 isolated from gut of the Korean scallop.</title>
        <authorList>
            <person name="Jeong Y.S."/>
        </authorList>
    </citation>
    <scope>NUCLEOTIDE SEQUENCE [LARGE SCALE GENOMIC DNA]</scope>
    <source>
        <strain evidence="1 2">L12M9</strain>
    </source>
</reference>
<dbReference type="GO" id="GO:0004553">
    <property type="term" value="F:hydrolase activity, hydrolyzing O-glycosyl compounds"/>
    <property type="evidence" value="ECO:0007669"/>
    <property type="project" value="UniProtKB-ARBA"/>
</dbReference>
<organism evidence="1 2">
    <name type="scientific">Polaribacter pectinis</name>
    <dbReference type="NCBI Taxonomy" id="2738844"/>
    <lineage>
        <taxon>Bacteria</taxon>
        <taxon>Pseudomonadati</taxon>
        <taxon>Bacteroidota</taxon>
        <taxon>Flavobacteriia</taxon>
        <taxon>Flavobacteriales</taxon>
        <taxon>Flavobacteriaceae</taxon>
    </lineage>
</organism>
<dbReference type="Proteomes" id="UP000515808">
    <property type="component" value="Chromosome"/>
</dbReference>
<gene>
    <name evidence="1" type="ORF">H9W90_10170</name>
</gene>
<proteinExistence type="predicted"/>
<dbReference type="InterPro" id="IPR013320">
    <property type="entry name" value="ConA-like_dom_sf"/>
</dbReference>
<dbReference type="Pfam" id="PF13385">
    <property type="entry name" value="Laminin_G_3"/>
    <property type="match status" value="1"/>
</dbReference>
<dbReference type="GO" id="GO:0005975">
    <property type="term" value="P:carbohydrate metabolic process"/>
    <property type="evidence" value="ECO:0007669"/>
    <property type="project" value="UniProtKB-ARBA"/>
</dbReference>
<dbReference type="KEGG" id="ppec:H9W90_10170"/>
<evidence type="ECO:0000313" key="1">
    <source>
        <dbReference type="EMBL" id="QNM87101.1"/>
    </source>
</evidence>
<dbReference type="EMBL" id="CP060695">
    <property type="protein sequence ID" value="QNM87101.1"/>
    <property type="molecule type" value="Genomic_DNA"/>
</dbReference>
<accession>A0A7G9LEQ2</accession>
<keyword evidence="2" id="KW-1185">Reference proteome</keyword>
<dbReference type="Gene3D" id="2.60.120.200">
    <property type="match status" value="1"/>
</dbReference>
<evidence type="ECO:0000313" key="2">
    <source>
        <dbReference type="Proteomes" id="UP000515808"/>
    </source>
</evidence>
<dbReference type="AlphaFoldDB" id="A0A7G9LEQ2"/>
<protein>
    <submittedName>
        <fullName evidence="1">LamG domain-containing protein</fullName>
    </submittedName>
</protein>
<dbReference type="SUPFAM" id="SSF49899">
    <property type="entry name" value="Concanavalin A-like lectins/glucanases"/>
    <property type="match status" value="1"/>
</dbReference>